<dbReference type="SUPFAM" id="SSF47396">
    <property type="entry name" value="Transcription factor IIA (TFIIA), alpha-helical domain"/>
    <property type="match status" value="1"/>
</dbReference>
<dbReference type="Gene3D" id="2.30.18.10">
    <property type="entry name" value="Transcription factor IIA (TFIIA), beta-barrel domain"/>
    <property type="match status" value="1"/>
</dbReference>
<keyword evidence="12" id="KW-1185">Reference proteome</keyword>
<evidence type="ECO:0000259" key="9">
    <source>
        <dbReference type="Pfam" id="PF02268"/>
    </source>
</evidence>
<comment type="subcellular location">
    <subcellularLocation>
        <location evidence="1 8">Nucleus</location>
    </subcellularLocation>
</comment>
<reference evidence="11" key="1">
    <citation type="journal article" date="2020" name="Nat. Commun.">
        <title>Large-scale genome sequencing of mycorrhizal fungi provides insights into the early evolution of symbiotic traits.</title>
        <authorList>
            <person name="Miyauchi S."/>
            <person name="Kiss E."/>
            <person name="Kuo A."/>
            <person name="Drula E."/>
            <person name="Kohler A."/>
            <person name="Sanchez-Garcia M."/>
            <person name="Morin E."/>
            <person name="Andreopoulos B."/>
            <person name="Barry K.W."/>
            <person name="Bonito G."/>
            <person name="Buee M."/>
            <person name="Carver A."/>
            <person name="Chen C."/>
            <person name="Cichocki N."/>
            <person name="Clum A."/>
            <person name="Culley D."/>
            <person name="Crous P.W."/>
            <person name="Fauchery L."/>
            <person name="Girlanda M."/>
            <person name="Hayes R.D."/>
            <person name="Keri Z."/>
            <person name="LaButti K."/>
            <person name="Lipzen A."/>
            <person name="Lombard V."/>
            <person name="Magnuson J."/>
            <person name="Maillard F."/>
            <person name="Murat C."/>
            <person name="Nolan M."/>
            <person name="Ohm R.A."/>
            <person name="Pangilinan J."/>
            <person name="Pereira M.F."/>
            <person name="Perotto S."/>
            <person name="Peter M."/>
            <person name="Pfister S."/>
            <person name="Riley R."/>
            <person name="Sitrit Y."/>
            <person name="Stielow J.B."/>
            <person name="Szollosi G."/>
            <person name="Zifcakova L."/>
            <person name="Stursova M."/>
            <person name="Spatafora J.W."/>
            <person name="Tedersoo L."/>
            <person name="Vaario L.M."/>
            <person name="Yamada A."/>
            <person name="Yan M."/>
            <person name="Wang P."/>
            <person name="Xu J."/>
            <person name="Bruns T."/>
            <person name="Baldrian P."/>
            <person name="Vilgalys R."/>
            <person name="Dunand C."/>
            <person name="Henrissat B."/>
            <person name="Grigoriev I.V."/>
            <person name="Hibbett D."/>
            <person name="Nagy L.G."/>
            <person name="Martin F.M."/>
        </authorList>
    </citation>
    <scope>NUCLEOTIDE SEQUENCE</scope>
    <source>
        <strain evidence="11">UP504</strain>
    </source>
</reference>
<evidence type="ECO:0000256" key="7">
    <source>
        <dbReference type="ARBA" id="ARBA00024733"/>
    </source>
</evidence>
<feature type="domain" description="Transcription initiation factor IIA gamma subunit C-terminal" evidence="10">
    <location>
        <begin position="61"/>
        <end position="102"/>
    </location>
</feature>
<sequence>MPIFYEFYRESSIGAALTDSLDELITNGSITPQLAMKVLLQFDKSIAETLAKQVKNKTTVKGHLHNYRLCEDVWTFDVHNAAFKMDGNEVVTAPKVRIVSCKNTESTESK</sequence>
<evidence type="ECO:0000256" key="6">
    <source>
        <dbReference type="ARBA" id="ARBA00023242"/>
    </source>
</evidence>
<dbReference type="Gene3D" id="1.10.287.190">
    <property type="entry name" value="Transcription factor IIA gamma subunit, alpha-helical domain"/>
    <property type="match status" value="1"/>
</dbReference>
<dbReference type="InterPro" id="IPR015872">
    <property type="entry name" value="TFIIA_gsu_N"/>
</dbReference>
<evidence type="ECO:0000259" key="10">
    <source>
        <dbReference type="Pfam" id="PF02751"/>
    </source>
</evidence>
<proteinExistence type="inferred from homology"/>
<dbReference type="EMBL" id="MU128993">
    <property type="protein sequence ID" value="KAF9511993.1"/>
    <property type="molecule type" value="Genomic_DNA"/>
</dbReference>
<evidence type="ECO:0000313" key="12">
    <source>
        <dbReference type="Proteomes" id="UP000886523"/>
    </source>
</evidence>
<dbReference type="InterPro" id="IPR009083">
    <property type="entry name" value="TFIIA_a-hlx"/>
</dbReference>
<dbReference type="PANTHER" id="PTHR10966">
    <property type="entry name" value="TRANSCRIPTION INITIATION FACTOR IIA SUBUNIT 2"/>
    <property type="match status" value="1"/>
</dbReference>
<feature type="domain" description="Transcription initiation factor IIA gamma subunit N-terminal" evidence="9">
    <location>
        <begin position="4"/>
        <end position="50"/>
    </location>
</feature>
<keyword evidence="5 8" id="KW-0804">Transcription</keyword>
<evidence type="ECO:0000256" key="4">
    <source>
        <dbReference type="ARBA" id="ARBA00023015"/>
    </source>
</evidence>
<dbReference type="InterPro" id="IPR015871">
    <property type="entry name" value="TFIIA_gsu_C"/>
</dbReference>
<dbReference type="CDD" id="cd10145">
    <property type="entry name" value="TFIIA_gamma_N"/>
    <property type="match status" value="1"/>
</dbReference>
<dbReference type="PIRSF" id="PIRSF009415">
    <property type="entry name" value="Hum_TFIIA_gamma"/>
    <property type="match status" value="1"/>
</dbReference>
<comment type="similarity">
    <text evidence="2 8">Belongs to the TFIIA subunit 2 family.</text>
</comment>
<dbReference type="Pfam" id="PF02751">
    <property type="entry name" value="TFIIA_gamma_C"/>
    <property type="match status" value="1"/>
</dbReference>
<keyword evidence="4 8" id="KW-0805">Transcription regulation</keyword>
<dbReference type="Pfam" id="PF02268">
    <property type="entry name" value="TFIIA_gamma_N"/>
    <property type="match status" value="1"/>
</dbReference>
<dbReference type="Proteomes" id="UP000886523">
    <property type="component" value="Unassembled WGS sequence"/>
</dbReference>
<dbReference type="OrthoDB" id="586585at2759"/>
<dbReference type="GO" id="GO:0006367">
    <property type="term" value="P:transcription initiation at RNA polymerase II promoter"/>
    <property type="evidence" value="ECO:0007669"/>
    <property type="project" value="InterPro"/>
</dbReference>
<gene>
    <name evidence="11" type="ORF">BS47DRAFT_1372927</name>
</gene>
<protein>
    <recommendedName>
        <fullName evidence="3 8">Transcription initiation factor IIA subunit 2</fullName>
    </recommendedName>
</protein>
<dbReference type="SUPFAM" id="SSF50784">
    <property type="entry name" value="Transcription factor IIA (TFIIA), beta-barrel domain"/>
    <property type="match status" value="1"/>
</dbReference>
<evidence type="ECO:0000256" key="3">
    <source>
        <dbReference type="ARBA" id="ARBA00019928"/>
    </source>
</evidence>
<dbReference type="InterPro" id="IPR009088">
    <property type="entry name" value="TFIIA_b-brl"/>
</dbReference>
<evidence type="ECO:0000256" key="2">
    <source>
        <dbReference type="ARBA" id="ARBA00007675"/>
    </source>
</evidence>
<evidence type="ECO:0000256" key="8">
    <source>
        <dbReference type="PIRNR" id="PIRNR009415"/>
    </source>
</evidence>
<name>A0A9P6AU53_9AGAM</name>
<dbReference type="CDD" id="cd10014">
    <property type="entry name" value="TFIIA_gamma_C"/>
    <property type="match status" value="1"/>
</dbReference>
<keyword evidence="6 8" id="KW-0539">Nucleus</keyword>
<evidence type="ECO:0000256" key="5">
    <source>
        <dbReference type="ARBA" id="ARBA00023163"/>
    </source>
</evidence>
<dbReference type="AlphaFoldDB" id="A0A9P6AU53"/>
<dbReference type="InterPro" id="IPR003194">
    <property type="entry name" value="TFIIA_gsu"/>
</dbReference>
<organism evidence="11 12">
    <name type="scientific">Hydnum rufescens UP504</name>
    <dbReference type="NCBI Taxonomy" id="1448309"/>
    <lineage>
        <taxon>Eukaryota</taxon>
        <taxon>Fungi</taxon>
        <taxon>Dikarya</taxon>
        <taxon>Basidiomycota</taxon>
        <taxon>Agaricomycotina</taxon>
        <taxon>Agaricomycetes</taxon>
        <taxon>Cantharellales</taxon>
        <taxon>Hydnaceae</taxon>
        <taxon>Hydnum</taxon>
    </lineage>
</organism>
<evidence type="ECO:0000256" key="1">
    <source>
        <dbReference type="ARBA" id="ARBA00004123"/>
    </source>
</evidence>
<comment type="function">
    <text evidence="7">TFIIA is a component of the transcription machinery of RNA polymerase II and plays an important role in transcriptional activation. TFIIA in a complex with TBP mediates transcriptional activity.</text>
</comment>
<accession>A0A9P6AU53</accession>
<comment type="caution">
    <text evidence="11">The sequence shown here is derived from an EMBL/GenBank/DDBJ whole genome shotgun (WGS) entry which is preliminary data.</text>
</comment>
<evidence type="ECO:0000313" key="11">
    <source>
        <dbReference type="EMBL" id="KAF9511993.1"/>
    </source>
</evidence>
<dbReference type="FunFam" id="1.10.287.190:FF:000001">
    <property type="entry name" value="Transcription initiation factor IIA subunit 2"/>
    <property type="match status" value="1"/>
</dbReference>
<dbReference type="GO" id="GO:0005672">
    <property type="term" value="C:transcription factor TFIIA complex"/>
    <property type="evidence" value="ECO:0007669"/>
    <property type="project" value="InterPro"/>
</dbReference>